<proteinExistence type="inferred from homology"/>
<keyword evidence="3" id="KW-0547">Nucleotide-binding</keyword>
<keyword evidence="7" id="KW-0131">Cell cycle</keyword>
<dbReference type="GeneID" id="28939372"/>
<dbReference type="InterPro" id="IPR047854">
    <property type="entry name" value="RFC_lid"/>
</dbReference>
<gene>
    <name evidence="10" type="ORF">T551_00853</name>
</gene>
<feature type="domain" description="AAA+ ATPase" evidence="9">
    <location>
        <begin position="196"/>
        <end position="348"/>
    </location>
</feature>
<dbReference type="STRING" id="1408657.A0A0W4ZUW4"/>
<dbReference type="VEuPathDB" id="FungiDB:T551_00853"/>
<evidence type="ECO:0000256" key="8">
    <source>
        <dbReference type="ARBA" id="ARBA00043975"/>
    </source>
</evidence>
<dbReference type="GO" id="GO:0005634">
    <property type="term" value="C:nucleus"/>
    <property type="evidence" value="ECO:0007669"/>
    <property type="project" value="UniProtKB-SubCell"/>
</dbReference>
<evidence type="ECO:0000256" key="4">
    <source>
        <dbReference type="ARBA" id="ARBA00022840"/>
    </source>
</evidence>
<evidence type="ECO:0000313" key="10">
    <source>
        <dbReference type="EMBL" id="KTW32171.1"/>
    </source>
</evidence>
<dbReference type="GO" id="GO:0006261">
    <property type="term" value="P:DNA-templated DNA replication"/>
    <property type="evidence" value="ECO:0007669"/>
    <property type="project" value="UniProtKB-ARBA"/>
</dbReference>
<reference evidence="11" key="1">
    <citation type="journal article" date="2016" name="Nat. Commun.">
        <title>Genome analysis of three Pneumocystis species reveals adaptation mechanisms to life exclusively in mammalian hosts.</title>
        <authorList>
            <person name="Ma L."/>
            <person name="Chen Z."/>
            <person name="Huang D.W."/>
            <person name="Kutty G."/>
            <person name="Ishihara M."/>
            <person name="Wang H."/>
            <person name="Abouelleil A."/>
            <person name="Bishop L."/>
            <person name="Davey E."/>
            <person name="Deng R."/>
            <person name="Deng X."/>
            <person name="Fan L."/>
            <person name="Fantoni G."/>
            <person name="Fitzgerald M."/>
            <person name="Gogineni E."/>
            <person name="Goldberg J.M."/>
            <person name="Handley G."/>
            <person name="Hu X."/>
            <person name="Huber C."/>
            <person name="Jiao X."/>
            <person name="Jones K."/>
            <person name="Levin J.Z."/>
            <person name="Liu Y."/>
            <person name="Macdonald P."/>
            <person name="Melnikov A."/>
            <person name="Raley C."/>
            <person name="Sassi M."/>
            <person name="Sherman B.T."/>
            <person name="Song X."/>
            <person name="Sykes S."/>
            <person name="Tran B."/>
            <person name="Walsh L."/>
            <person name="Xia Y."/>
            <person name="Yang J."/>
            <person name="Young S."/>
            <person name="Zeng Q."/>
            <person name="Zheng X."/>
            <person name="Stephens R."/>
            <person name="Nusbaum C."/>
            <person name="Birren B.W."/>
            <person name="Azadi P."/>
            <person name="Lempicki R.A."/>
            <person name="Cuomo C.A."/>
            <person name="Kovacs J.A."/>
        </authorList>
    </citation>
    <scope>NUCLEOTIDE SEQUENCE [LARGE SCALE GENOMIC DNA]</scope>
    <source>
        <strain evidence="11">RU7</strain>
    </source>
</reference>
<evidence type="ECO:0000256" key="7">
    <source>
        <dbReference type="ARBA" id="ARBA00023306"/>
    </source>
</evidence>
<evidence type="ECO:0000256" key="3">
    <source>
        <dbReference type="ARBA" id="ARBA00022741"/>
    </source>
</evidence>
<comment type="caution">
    <text evidence="10">The sequence shown here is derived from an EMBL/GenBank/DDBJ whole genome shotgun (WGS) entry which is preliminary data.</text>
</comment>
<dbReference type="CDD" id="cd18140">
    <property type="entry name" value="HLD_clamp_RFC"/>
    <property type="match status" value="1"/>
</dbReference>
<evidence type="ECO:0000256" key="5">
    <source>
        <dbReference type="ARBA" id="ARBA00023125"/>
    </source>
</evidence>
<dbReference type="Gene3D" id="3.40.50.300">
    <property type="entry name" value="P-loop containing nucleotide triphosphate hydrolases"/>
    <property type="match status" value="1"/>
</dbReference>
<dbReference type="InterPro" id="IPR003959">
    <property type="entry name" value="ATPase_AAA_core"/>
</dbReference>
<dbReference type="InterPro" id="IPR003593">
    <property type="entry name" value="AAA+_ATPase"/>
</dbReference>
<dbReference type="OrthoDB" id="2195431at2759"/>
<dbReference type="CDD" id="cd00009">
    <property type="entry name" value="AAA"/>
    <property type="match status" value="1"/>
</dbReference>
<comment type="subcellular location">
    <subcellularLocation>
        <location evidence="1">Nucleus</location>
    </subcellularLocation>
</comment>
<dbReference type="Pfam" id="PF00004">
    <property type="entry name" value="AAA"/>
    <property type="match status" value="1"/>
</dbReference>
<dbReference type="EMBL" id="LFWA01000003">
    <property type="protein sequence ID" value="KTW32171.1"/>
    <property type="molecule type" value="Genomic_DNA"/>
</dbReference>
<keyword evidence="2" id="KW-0235">DNA replication</keyword>
<dbReference type="GO" id="GO:0016887">
    <property type="term" value="F:ATP hydrolysis activity"/>
    <property type="evidence" value="ECO:0007669"/>
    <property type="project" value="InterPro"/>
</dbReference>
<comment type="similarity">
    <text evidence="8">Belongs to the activator 1 small subunits family. CTF18 subfamily.</text>
</comment>
<dbReference type="AlphaFoldDB" id="A0A0W4ZUW4"/>
<dbReference type="RefSeq" id="XP_018230863.1">
    <property type="nucleotide sequence ID" value="XM_018373117.1"/>
</dbReference>
<dbReference type="InterPro" id="IPR053016">
    <property type="entry name" value="CTF18-RFC_complex"/>
</dbReference>
<dbReference type="Gene3D" id="1.10.8.60">
    <property type="match status" value="1"/>
</dbReference>
<dbReference type="PANTHER" id="PTHR46765:SF1">
    <property type="entry name" value="P-LOOP CONTAINING NUCLEOSIDE TRIPHOSPHATE HYDROLASES SUPERFAMILY PROTEIN"/>
    <property type="match status" value="1"/>
</dbReference>
<dbReference type="SMART" id="SM00382">
    <property type="entry name" value="AAA"/>
    <property type="match status" value="1"/>
</dbReference>
<evidence type="ECO:0000256" key="2">
    <source>
        <dbReference type="ARBA" id="ARBA00022705"/>
    </source>
</evidence>
<organism evidence="10 11">
    <name type="scientific">Pneumocystis jirovecii (strain RU7)</name>
    <name type="common">Human pneumocystis pneumonia agent</name>
    <dbReference type="NCBI Taxonomy" id="1408657"/>
    <lineage>
        <taxon>Eukaryota</taxon>
        <taxon>Fungi</taxon>
        <taxon>Dikarya</taxon>
        <taxon>Ascomycota</taxon>
        <taxon>Taphrinomycotina</taxon>
        <taxon>Pneumocystomycetes</taxon>
        <taxon>Pneumocystaceae</taxon>
        <taxon>Pneumocystis</taxon>
    </lineage>
</organism>
<dbReference type="GO" id="GO:0003677">
    <property type="term" value="F:DNA binding"/>
    <property type="evidence" value="ECO:0007669"/>
    <property type="project" value="UniProtKB-KW"/>
</dbReference>
<keyword evidence="4" id="KW-0067">ATP-binding</keyword>
<sequence length="768" mass="90368">MNQHLFQTEKISNLNNKTYDYKDDVNLLSKKMILEQNASCKLGIFQENKTDSILTNQFGVFKCKEPIISKGMFARTSYGKSIYFYKKTKKIKNSNILNFENYCGISIHKLCNFSDNLKHSFDYNDYNFSQSTEYQLWTNKHAPKKFTDLLGDERIHREVLKWIKHWDFCVFGKYCLQSKIFEDDHEFNNDFLKRPKQKILMLIGPPGLGKTTLAHITARQAGYNIIEVNASDDRTGAVVKNQISDALDIQSIHANRPTLIIIDEIDGVNNSAGEQGFIKSLVDILIEDEHATKDMLSNNSTTYSKKKKIKSKKKFLLRPIICICNDLYTAALRPIRQYAKIIYFKQASTSSLVSRMNTICKIEGLSINTQILTTLCEIFENDFRSCLNALQFYKTNEIDLTMNSLDIVKAKLKKDSSKSLNLILDKIFFFSNNKQYKKNTSKNYNIFMEIYETIQNYGDYEKLINNCFMRYLFQDYKDDRFSKPILIGDWLFFFDILNSSIYERQNIELLSYLAFPLLIFHMLFISVKYDYKHNYQQNLKQNSDWELYNLQRINNEIYASLYYGSVPCLQQIFCLKSLLIDVVPYLVYILLPKLRPINLQLIKNTEKQALNRVINNMIYFNINYSQTKTDDGTFIYKFEPPIETLITFAFFKKHEPIFPKYSICQIINMELENEKLRIQKQRYNKDSNKSLNVTSGYKRKSDKLFNVEQQFTKDFFGRIIPKSIDNKNQKNFDRNKIFIKPNSKVWVKFHEGYSNAIKKPIPIEDILK</sequence>
<dbReference type="InterPro" id="IPR027417">
    <property type="entry name" value="P-loop_NTPase"/>
</dbReference>
<keyword evidence="11" id="KW-1185">Reference proteome</keyword>
<protein>
    <recommendedName>
        <fullName evidence="9">AAA+ ATPase domain-containing protein</fullName>
    </recommendedName>
</protein>
<dbReference type="SUPFAM" id="SSF52540">
    <property type="entry name" value="P-loop containing nucleoside triphosphate hydrolases"/>
    <property type="match status" value="1"/>
</dbReference>
<evidence type="ECO:0000259" key="9">
    <source>
        <dbReference type="SMART" id="SM00382"/>
    </source>
</evidence>
<keyword evidence="5" id="KW-0238">DNA-binding</keyword>
<accession>A0A0W4ZUW4</accession>
<evidence type="ECO:0000256" key="6">
    <source>
        <dbReference type="ARBA" id="ARBA00023242"/>
    </source>
</evidence>
<keyword evidence="6" id="KW-0539">Nucleus</keyword>
<dbReference type="PANTHER" id="PTHR46765">
    <property type="entry name" value="P-LOOP CONTAINING NUCLEOSIDE TRIPHOSPHATE HYDROLASES SUPERFAMILY PROTEIN"/>
    <property type="match status" value="1"/>
</dbReference>
<evidence type="ECO:0000256" key="1">
    <source>
        <dbReference type="ARBA" id="ARBA00004123"/>
    </source>
</evidence>
<dbReference type="Proteomes" id="UP000053447">
    <property type="component" value="Unassembled WGS sequence"/>
</dbReference>
<dbReference type="eggNOG" id="KOG1969">
    <property type="taxonomic scope" value="Eukaryota"/>
</dbReference>
<evidence type="ECO:0000313" key="11">
    <source>
        <dbReference type="Proteomes" id="UP000053447"/>
    </source>
</evidence>
<dbReference type="GO" id="GO:0005524">
    <property type="term" value="F:ATP binding"/>
    <property type="evidence" value="ECO:0007669"/>
    <property type="project" value="UniProtKB-KW"/>
</dbReference>
<name>A0A0W4ZUW4_PNEJ7</name>